<keyword evidence="4" id="KW-0282">Flagellum</keyword>
<keyword evidence="4" id="KW-0969">Cilium</keyword>
<dbReference type="InterPro" id="IPR033875">
    <property type="entry name" value="FlhG"/>
</dbReference>
<protein>
    <submittedName>
        <fullName evidence="4">Flagellar biosynthesis protein FlhG</fullName>
    </submittedName>
</protein>
<dbReference type="SUPFAM" id="SSF52540">
    <property type="entry name" value="P-loop containing nucleoside triphosphate hydrolases"/>
    <property type="match status" value="1"/>
</dbReference>
<proteinExistence type="predicted"/>
<evidence type="ECO:0000313" key="4">
    <source>
        <dbReference type="EMBL" id="SHE35144.1"/>
    </source>
</evidence>
<evidence type="ECO:0000256" key="3">
    <source>
        <dbReference type="PIRSR" id="PIRSR003092-1"/>
    </source>
</evidence>
<dbReference type="InterPro" id="IPR050625">
    <property type="entry name" value="ParA/MinD_ATPase"/>
</dbReference>
<reference evidence="5" key="1">
    <citation type="submission" date="2016-11" db="EMBL/GenBank/DDBJ databases">
        <authorList>
            <person name="Varghese N."/>
            <person name="Submissions S."/>
        </authorList>
    </citation>
    <scope>NUCLEOTIDE SEQUENCE [LARGE SCALE GENOMIC DNA]</scope>
    <source>
        <strain evidence="5">DSM 10124</strain>
    </source>
</reference>
<dbReference type="Proteomes" id="UP000184423">
    <property type="component" value="Unassembled WGS sequence"/>
</dbReference>
<dbReference type="Pfam" id="PF10609">
    <property type="entry name" value="ParA"/>
    <property type="match status" value="1"/>
</dbReference>
<dbReference type="CDD" id="cd02038">
    <property type="entry name" value="FlhG-like"/>
    <property type="match status" value="1"/>
</dbReference>
<sequence>MDQAQRLRQLVERKKQELQQKRFKVITVSSGKGGVGKTSFVVNFATALSKRGLKVCVLDADFGMANVDIMFGCMSKFSIIDVLEGNKSIDEIILKTIDGVEIMPGGSGLSKIYTIDEDKKNQIISQFDKLNDYDILIIDTGAGASENVLKFIEIADEVIVITNSEPTALTDAYSLIKIIYLNNLNSNINIVVNRAKNNQDAEETFNKICYTVKTFIGKNIKYLGYIVEDIKIGQAIKKQTPYVLEHPNTEFTLCINKIVAKIMGIEENNKSKYTSFRDYITKLFKAVGK</sequence>
<keyword evidence="4" id="KW-0966">Cell projection</keyword>
<keyword evidence="1 3" id="KW-0547">Nucleotide-binding</keyword>
<dbReference type="PANTHER" id="PTHR43384:SF4">
    <property type="entry name" value="CELLULOSE BIOSYNTHESIS PROTEIN BCSQ-RELATED"/>
    <property type="match status" value="1"/>
</dbReference>
<dbReference type="GO" id="GO:0005829">
    <property type="term" value="C:cytosol"/>
    <property type="evidence" value="ECO:0007669"/>
    <property type="project" value="TreeGrafter"/>
</dbReference>
<dbReference type="InterPro" id="IPR025501">
    <property type="entry name" value="MinD_FleN"/>
</dbReference>
<evidence type="ECO:0000256" key="2">
    <source>
        <dbReference type="ARBA" id="ARBA00022840"/>
    </source>
</evidence>
<dbReference type="GO" id="GO:0009898">
    <property type="term" value="C:cytoplasmic side of plasma membrane"/>
    <property type="evidence" value="ECO:0007669"/>
    <property type="project" value="TreeGrafter"/>
</dbReference>
<evidence type="ECO:0000256" key="1">
    <source>
        <dbReference type="ARBA" id="ARBA00022741"/>
    </source>
</evidence>
<dbReference type="PIRSF" id="PIRSF003092">
    <property type="entry name" value="MinD"/>
    <property type="match status" value="1"/>
</dbReference>
<evidence type="ECO:0000313" key="5">
    <source>
        <dbReference type="Proteomes" id="UP000184423"/>
    </source>
</evidence>
<dbReference type="EMBL" id="FQVG01000002">
    <property type="protein sequence ID" value="SHE35144.1"/>
    <property type="molecule type" value="Genomic_DNA"/>
</dbReference>
<dbReference type="AlphaFoldDB" id="A0A1M4SSB3"/>
<dbReference type="GO" id="GO:0016887">
    <property type="term" value="F:ATP hydrolysis activity"/>
    <property type="evidence" value="ECO:0007669"/>
    <property type="project" value="TreeGrafter"/>
</dbReference>
<feature type="binding site" evidence="3">
    <location>
        <begin position="32"/>
        <end position="39"/>
    </location>
    <ligand>
        <name>ATP</name>
        <dbReference type="ChEBI" id="CHEBI:30616"/>
    </ligand>
</feature>
<organism evidence="4 5">
    <name type="scientific">Caloramator proteoclasticus DSM 10124</name>
    <dbReference type="NCBI Taxonomy" id="1121262"/>
    <lineage>
        <taxon>Bacteria</taxon>
        <taxon>Bacillati</taxon>
        <taxon>Bacillota</taxon>
        <taxon>Clostridia</taxon>
        <taxon>Eubacteriales</taxon>
        <taxon>Clostridiaceae</taxon>
        <taxon>Caloramator</taxon>
    </lineage>
</organism>
<dbReference type="GO" id="GO:0051782">
    <property type="term" value="P:negative regulation of cell division"/>
    <property type="evidence" value="ECO:0007669"/>
    <property type="project" value="TreeGrafter"/>
</dbReference>
<keyword evidence="2 3" id="KW-0067">ATP-binding</keyword>
<gene>
    <name evidence="4" type="ORF">SAMN02746091_00220</name>
</gene>
<keyword evidence="5" id="KW-1185">Reference proteome</keyword>
<dbReference type="InterPro" id="IPR033756">
    <property type="entry name" value="YlxH/NBP35"/>
</dbReference>
<dbReference type="InterPro" id="IPR027417">
    <property type="entry name" value="P-loop_NTPase"/>
</dbReference>
<dbReference type="RefSeq" id="WP_073247647.1">
    <property type="nucleotide sequence ID" value="NZ_FQVG01000002.1"/>
</dbReference>
<dbReference type="GO" id="GO:0005524">
    <property type="term" value="F:ATP binding"/>
    <property type="evidence" value="ECO:0007669"/>
    <property type="project" value="UniProtKB-KW"/>
</dbReference>
<dbReference type="PANTHER" id="PTHR43384">
    <property type="entry name" value="SEPTUM SITE-DETERMINING PROTEIN MIND HOMOLOG, CHLOROPLASTIC-RELATED"/>
    <property type="match status" value="1"/>
</dbReference>
<name>A0A1M4SSB3_9CLOT</name>
<accession>A0A1M4SSB3</accession>
<dbReference type="Gene3D" id="3.40.50.300">
    <property type="entry name" value="P-loop containing nucleotide triphosphate hydrolases"/>
    <property type="match status" value="1"/>
</dbReference>